<feature type="signal peptide" evidence="1">
    <location>
        <begin position="1"/>
        <end position="19"/>
    </location>
</feature>
<feature type="chain" id="PRO_5020808278" description="TPR repeat protein" evidence="1">
    <location>
        <begin position="20"/>
        <end position="369"/>
    </location>
</feature>
<protein>
    <recommendedName>
        <fullName evidence="4">TPR repeat protein</fullName>
    </recommendedName>
</protein>
<evidence type="ECO:0000313" key="2">
    <source>
        <dbReference type="EMBL" id="TDQ76607.1"/>
    </source>
</evidence>
<dbReference type="AlphaFoldDB" id="A0A4R6WF29"/>
<reference evidence="2 3" key="1">
    <citation type="submission" date="2019-03" db="EMBL/GenBank/DDBJ databases">
        <title>Genomic Encyclopedia of Archaeal and Bacterial Type Strains, Phase II (KMG-II): from individual species to whole genera.</title>
        <authorList>
            <person name="Goeker M."/>
        </authorList>
    </citation>
    <scope>NUCLEOTIDE SEQUENCE [LARGE SCALE GENOMIC DNA]</scope>
    <source>
        <strain evidence="2 3">DSM 28353</strain>
    </source>
</reference>
<dbReference type="OrthoDB" id="844699at2"/>
<name>A0A4R6WF29_9SPHI</name>
<evidence type="ECO:0008006" key="4">
    <source>
        <dbReference type="Google" id="ProtNLM"/>
    </source>
</evidence>
<dbReference type="SUPFAM" id="SSF81901">
    <property type="entry name" value="HCP-like"/>
    <property type="match status" value="1"/>
</dbReference>
<dbReference type="Gene3D" id="1.25.40.10">
    <property type="entry name" value="Tetratricopeptide repeat domain"/>
    <property type="match status" value="1"/>
</dbReference>
<comment type="caution">
    <text evidence="2">The sequence shown here is derived from an EMBL/GenBank/DDBJ whole genome shotgun (WGS) entry which is preliminary data.</text>
</comment>
<organism evidence="2 3">
    <name type="scientific">Sphingobacterium yanglingense</name>
    <dbReference type="NCBI Taxonomy" id="1437280"/>
    <lineage>
        <taxon>Bacteria</taxon>
        <taxon>Pseudomonadati</taxon>
        <taxon>Bacteroidota</taxon>
        <taxon>Sphingobacteriia</taxon>
        <taxon>Sphingobacteriales</taxon>
        <taxon>Sphingobacteriaceae</taxon>
        <taxon>Sphingobacterium</taxon>
    </lineage>
</organism>
<dbReference type="EMBL" id="SNYV01000015">
    <property type="protein sequence ID" value="TDQ76607.1"/>
    <property type="molecule type" value="Genomic_DNA"/>
</dbReference>
<dbReference type="Proteomes" id="UP000295292">
    <property type="component" value="Unassembled WGS sequence"/>
</dbReference>
<dbReference type="InterPro" id="IPR006597">
    <property type="entry name" value="Sel1-like"/>
</dbReference>
<accession>A0A4R6WF29</accession>
<evidence type="ECO:0000256" key="1">
    <source>
        <dbReference type="SAM" id="SignalP"/>
    </source>
</evidence>
<dbReference type="SMART" id="SM00671">
    <property type="entry name" value="SEL1"/>
    <property type="match status" value="4"/>
</dbReference>
<dbReference type="InterPro" id="IPR011990">
    <property type="entry name" value="TPR-like_helical_dom_sf"/>
</dbReference>
<evidence type="ECO:0000313" key="3">
    <source>
        <dbReference type="Proteomes" id="UP000295292"/>
    </source>
</evidence>
<sequence length="369" mass="42768">MKQFLQILIFLCLSITTHAQSNLEAKALYQVAEEKFDAKQYTEALNYLNKSEEAFGKSNPDIAYLRVMVVQQALKDSDDKLKAFSMLNELEKAIDKFENTKQKEALGEDKQMAVMRIKIELPELKKKYETPEMQYKMAKSYKEGKNGFEKDEKLYDEWIIKASENGYSDAQYDLAIDYAFKKDYEKTKYWLSQAVEDNNVTAINAMGYFYKNGLCGFSKDYIKADEWYKKTLAVAIKQEDEFYQIEALASLGELYYLPDNKQATLTIDYYEKAIAVRKDNYKTRITLATIYYADAEVKDYAKATQYLEEAFTQLSAEAAKDRDAGEDLVKFVPENAYKLIDMYTTGGNKLKKNTKRAAFWQNIKDSTDK</sequence>
<dbReference type="RefSeq" id="WP_133585413.1">
    <property type="nucleotide sequence ID" value="NZ_SNYV01000015.1"/>
</dbReference>
<keyword evidence="3" id="KW-1185">Reference proteome</keyword>
<gene>
    <name evidence="2" type="ORF">CLV99_3200</name>
</gene>
<keyword evidence="1" id="KW-0732">Signal</keyword>
<proteinExistence type="predicted"/>